<dbReference type="STRING" id="3775.A0A1Q3B1T1"/>
<keyword evidence="3" id="KW-0328">Glycosyltransferase</keyword>
<dbReference type="EMBL" id="BDDD01000226">
    <property type="protein sequence ID" value="GAV61855.1"/>
    <property type="molecule type" value="Genomic_DNA"/>
</dbReference>
<keyword evidence="5" id="KW-0333">Golgi apparatus</keyword>
<keyword evidence="3" id="KW-0808">Transferase</keyword>
<dbReference type="Proteomes" id="UP000187406">
    <property type="component" value="Unassembled WGS sequence"/>
</dbReference>
<keyword evidence="4" id="KW-0812">Transmembrane</keyword>
<sequence length="401" mass="46383">DKECESGKFYVYHLPSIFNIELLQNCNGLDPWRSYCEAISYHGLGPIATPNGLAGIVPDSLAPAWHLTDQFALEVTFHARALHHKCRTVDPESATAFYIPFYAGLAVNKYLWGGNCSSQERDYHPEMLLRWVQEQHYWKRSNGSDHFLALGRVTWDFRRGDDEGWGSSFLRMPAVQNVTRLLIERDPWDYREIGVPYPTGFHPRSHHEVLEWQNYVRTHKRKSLFTFVGGTRGVFKNDFREILLRQCVNESDSCNVVDCSVNNDRCAMGNSAILEAFLEADFCLQPRGDSYTRRSVFDCMVAGSIPVFFWNRTAYDQYELFLPVEPESYSVFIDHNQVKNGTSIRGVLEQFSREEVRKMREKVIDHIPKIVYAKPQEGLETIKDAFDIAIDGVLRRFKLEE</sequence>
<dbReference type="InterPro" id="IPR004263">
    <property type="entry name" value="Exostosin"/>
</dbReference>
<keyword evidence="8" id="KW-1185">Reference proteome</keyword>
<evidence type="ECO:0000256" key="1">
    <source>
        <dbReference type="ARBA" id="ARBA00004323"/>
    </source>
</evidence>
<dbReference type="PANTHER" id="PTHR11062:SF214">
    <property type="entry name" value="XYLOGLUCAN GALACTOSYLTRANSFERASE XLT2"/>
    <property type="match status" value="1"/>
</dbReference>
<protein>
    <submittedName>
        <fullName evidence="7">Exostosin domain-containing protein</fullName>
    </submittedName>
</protein>
<dbReference type="PANTHER" id="PTHR11062">
    <property type="entry name" value="EXOSTOSIN HEPARAN SULFATE GLYCOSYLTRANSFERASE -RELATED"/>
    <property type="match status" value="1"/>
</dbReference>
<accession>A0A1Q3B1T1</accession>
<keyword evidence="4" id="KW-0735">Signal-anchor</keyword>
<dbReference type="AlphaFoldDB" id="A0A1Q3B1T1"/>
<organism evidence="7 8">
    <name type="scientific">Cephalotus follicularis</name>
    <name type="common">Albany pitcher plant</name>
    <dbReference type="NCBI Taxonomy" id="3775"/>
    <lineage>
        <taxon>Eukaryota</taxon>
        <taxon>Viridiplantae</taxon>
        <taxon>Streptophyta</taxon>
        <taxon>Embryophyta</taxon>
        <taxon>Tracheophyta</taxon>
        <taxon>Spermatophyta</taxon>
        <taxon>Magnoliopsida</taxon>
        <taxon>eudicotyledons</taxon>
        <taxon>Gunneridae</taxon>
        <taxon>Pentapetalae</taxon>
        <taxon>rosids</taxon>
        <taxon>fabids</taxon>
        <taxon>Oxalidales</taxon>
        <taxon>Cephalotaceae</taxon>
        <taxon>Cephalotus</taxon>
    </lineage>
</organism>
<dbReference type="GO" id="GO:0008378">
    <property type="term" value="F:galactosyltransferase activity"/>
    <property type="evidence" value="ECO:0007669"/>
    <property type="project" value="TreeGrafter"/>
</dbReference>
<comment type="similarity">
    <text evidence="2">Belongs to the glycosyltransferase 47 family.</text>
</comment>
<evidence type="ECO:0000256" key="4">
    <source>
        <dbReference type="ARBA" id="ARBA00022968"/>
    </source>
</evidence>
<evidence type="ECO:0000313" key="7">
    <source>
        <dbReference type="EMBL" id="GAV61855.1"/>
    </source>
</evidence>
<dbReference type="InterPro" id="IPR040911">
    <property type="entry name" value="Exostosin_GT47"/>
</dbReference>
<evidence type="ECO:0000259" key="6">
    <source>
        <dbReference type="Pfam" id="PF03016"/>
    </source>
</evidence>
<dbReference type="OrthoDB" id="1924787at2759"/>
<evidence type="ECO:0000313" key="8">
    <source>
        <dbReference type="Proteomes" id="UP000187406"/>
    </source>
</evidence>
<dbReference type="GO" id="GO:0000139">
    <property type="term" value="C:Golgi membrane"/>
    <property type="evidence" value="ECO:0007669"/>
    <property type="project" value="UniProtKB-SubCell"/>
</dbReference>
<dbReference type="InParanoid" id="A0A1Q3B1T1"/>
<comment type="subcellular location">
    <subcellularLocation>
        <location evidence="1">Golgi apparatus membrane</location>
        <topology evidence="1">Single-pass type II membrane protein</topology>
    </subcellularLocation>
</comment>
<comment type="caution">
    <text evidence="7">The sequence shown here is derived from an EMBL/GenBank/DDBJ whole genome shotgun (WGS) entry which is preliminary data.</text>
</comment>
<feature type="domain" description="Exostosin GT47" evidence="6">
    <location>
        <begin position="4"/>
        <end position="344"/>
    </location>
</feature>
<gene>
    <name evidence="7" type="ORF">CFOL_v3_05381</name>
</gene>
<dbReference type="GO" id="GO:0009969">
    <property type="term" value="P:xyloglucan biosynthetic process"/>
    <property type="evidence" value="ECO:0007669"/>
    <property type="project" value="TreeGrafter"/>
</dbReference>
<feature type="non-terminal residue" evidence="7">
    <location>
        <position position="1"/>
    </location>
</feature>
<evidence type="ECO:0000256" key="5">
    <source>
        <dbReference type="ARBA" id="ARBA00023034"/>
    </source>
</evidence>
<name>A0A1Q3B1T1_CEPFO</name>
<evidence type="ECO:0000256" key="3">
    <source>
        <dbReference type="ARBA" id="ARBA00022676"/>
    </source>
</evidence>
<proteinExistence type="inferred from homology"/>
<feature type="non-terminal residue" evidence="7">
    <location>
        <position position="401"/>
    </location>
</feature>
<evidence type="ECO:0000256" key="2">
    <source>
        <dbReference type="ARBA" id="ARBA00010271"/>
    </source>
</evidence>
<dbReference type="Pfam" id="PF03016">
    <property type="entry name" value="Exostosin_GT47"/>
    <property type="match status" value="1"/>
</dbReference>
<reference evidence="8" key="1">
    <citation type="submission" date="2016-04" db="EMBL/GenBank/DDBJ databases">
        <title>Cephalotus genome sequencing.</title>
        <authorList>
            <person name="Fukushima K."/>
            <person name="Hasebe M."/>
            <person name="Fang X."/>
        </authorList>
    </citation>
    <scope>NUCLEOTIDE SEQUENCE [LARGE SCALE GENOMIC DNA]</scope>
    <source>
        <strain evidence="8">cv. St1</strain>
    </source>
</reference>